<comment type="caution">
    <text evidence="1">The sequence shown here is derived from an EMBL/GenBank/DDBJ whole genome shotgun (WGS) entry which is preliminary data.</text>
</comment>
<dbReference type="EMBL" id="WHUG01000009">
    <property type="protein sequence ID" value="MQA40688.1"/>
    <property type="molecule type" value="Genomic_DNA"/>
</dbReference>
<dbReference type="RefSeq" id="WP_152839982.1">
    <property type="nucleotide sequence ID" value="NZ_WHUG01000009.1"/>
</dbReference>
<evidence type="ECO:0000313" key="1">
    <source>
        <dbReference type="EMBL" id="MQA40688.1"/>
    </source>
</evidence>
<sequence length="133" mass="14609">MNTLPIPTGLAELSTKIAVDLSEWATFGRVDLRVDAYPRVILRRGAAGRIEFELHLGALPRLGGEREQLLDRIMLRVTAGAPLRGAAPVLSADGEQLLLQALVRDEHGAALERALEDFLNEADYWTALLRGRV</sequence>
<dbReference type="Gene3D" id="3.30.1460.10">
    <property type="match status" value="1"/>
</dbReference>
<organism evidence="1 2">
    <name type="scientific">Rugamonas aquatica</name>
    <dbReference type="NCBI Taxonomy" id="2743357"/>
    <lineage>
        <taxon>Bacteria</taxon>
        <taxon>Pseudomonadati</taxon>
        <taxon>Pseudomonadota</taxon>
        <taxon>Betaproteobacteria</taxon>
        <taxon>Burkholderiales</taxon>
        <taxon>Oxalobacteraceae</taxon>
        <taxon>Telluria group</taxon>
        <taxon>Rugamonas</taxon>
    </lineage>
</organism>
<dbReference type="SUPFAM" id="SSF69635">
    <property type="entry name" value="Type III secretory system chaperone-like"/>
    <property type="match status" value="1"/>
</dbReference>
<dbReference type="Proteomes" id="UP000440498">
    <property type="component" value="Unassembled WGS sequence"/>
</dbReference>
<keyword evidence="2" id="KW-1185">Reference proteome</keyword>
<evidence type="ECO:0000313" key="2">
    <source>
        <dbReference type="Proteomes" id="UP000440498"/>
    </source>
</evidence>
<gene>
    <name evidence="1" type="ORF">GEV02_21285</name>
</gene>
<reference evidence="1 2" key="1">
    <citation type="submission" date="2019-10" db="EMBL/GenBank/DDBJ databases">
        <title>Two novel species isolated from a subtropical stream in China.</title>
        <authorList>
            <person name="Lu H."/>
        </authorList>
    </citation>
    <scope>NUCLEOTIDE SEQUENCE [LARGE SCALE GENOMIC DNA]</scope>
    <source>
        <strain evidence="1 2">FT29W</strain>
    </source>
</reference>
<dbReference type="AlphaFoldDB" id="A0A6A7N731"/>
<evidence type="ECO:0008006" key="3">
    <source>
        <dbReference type="Google" id="ProtNLM"/>
    </source>
</evidence>
<accession>A0A6A7N731</accession>
<proteinExistence type="predicted"/>
<protein>
    <recommendedName>
        <fullName evidence="3">Type III secretion system chaperone</fullName>
    </recommendedName>
</protein>
<name>A0A6A7N731_9BURK</name>